<gene>
    <name evidence="3" type="ORF">BDN70DRAFT_996247</name>
</gene>
<evidence type="ECO:0000313" key="4">
    <source>
        <dbReference type="Proteomes" id="UP000807469"/>
    </source>
</evidence>
<name>A0A9P5YXI0_9AGAR</name>
<dbReference type="AlphaFoldDB" id="A0A9P5YXI0"/>
<feature type="domain" description="Peptidase S9 prolyl oligopeptidase catalytic" evidence="2">
    <location>
        <begin position="445"/>
        <end position="571"/>
    </location>
</feature>
<accession>A0A9P5YXI0</accession>
<reference evidence="3" key="1">
    <citation type="submission" date="2020-11" db="EMBL/GenBank/DDBJ databases">
        <authorList>
            <consortium name="DOE Joint Genome Institute"/>
            <person name="Ahrendt S."/>
            <person name="Riley R."/>
            <person name="Andreopoulos W."/>
            <person name="Labutti K."/>
            <person name="Pangilinan J."/>
            <person name="Ruiz-Duenas F.J."/>
            <person name="Barrasa J.M."/>
            <person name="Sanchez-Garcia M."/>
            <person name="Camarero S."/>
            <person name="Miyauchi S."/>
            <person name="Serrano A."/>
            <person name="Linde D."/>
            <person name="Babiker R."/>
            <person name="Drula E."/>
            <person name="Ayuso-Fernandez I."/>
            <person name="Pacheco R."/>
            <person name="Padilla G."/>
            <person name="Ferreira P."/>
            <person name="Barriuso J."/>
            <person name="Kellner H."/>
            <person name="Castanera R."/>
            <person name="Alfaro M."/>
            <person name="Ramirez L."/>
            <person name="Pisabarro A.G."/>
            <person name="Kuo A."/>
            <person name="Tritt A."/>
            <person name="Lipzen A."/>
            <person name="He G."/>
            <person name="Yan M."/>
            <person name="Ng V."/>
            <person name="Cullen D."/>
            <person name="Martin F."/>
            <person name="Rosso M.-N."/>
            <person name="Henrissat B."/>
            <person name="Hibbett D."/>
            <person name="Martinez A.T."/>
            <person name="Grigoriev I.V."/>
        </authorList>
    </citation>
    <scope>NUCLEOTIDE SEQUENCE</scope>
    <source>
        <strain evidence="3">CIRM-BRFM 674</strain>
    </source>
</reference>
<dbReference type="GO" id="GO:0008236">
    <property type="term" value="F:serine-type peptidase activity"/>
    <property type="evidence" value="ECO:0007669"/>
    <property type="project" value="InterPro"/>
</dbReference>
<evidence type="ECO:0000259" key="2">
    <source>
        <dbReference type="Pfam" id="PF00326"/>
    </source>
</evidence>
<dbReference type="PANTHER" id="PTHR43037">
    <property type="entry name" value="UNNAMED PRODUCT-RELATED"/>
    <property type="match status" value="1"/>
</dbReference>
<sequence length="882" mass="99058">MQSDPTLFSRHHSWYFDLDSTWDVLGPFPIHAREQHFLSPAFPLNLSKPIEYEESWPSAYADGGTVKWSKTTSTPEGDIEISFPKIRWESLRATEGWAALQHHAILRATLTAHPPAVASRDDIPNVLVELKQASYFMFRPQEYDRSTFTPRWFAGNIYNLVHALPHVVPLPVPPSTTQPTKYDIFVSGDYEIRLFGDPLVNHSEVPVQKLSIHIQPQDENIQIVHQQSQDVVCDFVDGYAFGNVIGIGIQSSNRWWTIKNVSLNRPTNGVNIKLVDNQSFIAPLQTRVIALYLEQSAPFMAKEIDFNVMLQSGSLIENLSLSIPISQRRLSSLRDQPLKGTFLLARTSASAFLAVSPTFDNIAQTPPILALHGAGVDIFGQDFWIESLPVSNSSWMIAVSGRTSWGLDWHGPSTNDVWSALDSLANLVHDRRFNFPASWIFPKDTKVVLMGHSNGGQGTWHIASRFPDRVLAAIPAAGYMKSQMYVSLMLARSRHFIDPALLSILETSLTPDDNDLHITNLVDIPMLVIHGGNDENVPVWHSRELVGTLKSWYPSANVTYLEDIGGSHWYPTILKRPEVQMFLASIFSNQSTTHSDSFVLTVANPRECGPLHGWKVDQLLIPGRLARLHIRKMNQYRFSVEPFNVLTFSISTGPTPYEIFIGDQILAVRRLQTETRIHRVQPGKWQVTDSSIIRRRQPPGRIQSILSTSGPMTIIVSSQLFTDELSVAQRLAHVLHLYHKIDSEIVPENALACGSWPSGNVVFISRPSSLLAEKILAKNLTSVGITDNIIHIGWRQFNKSEHAVLFTHPHPMQEESESFILFIMYNEISGLERATRLFPFRTGVAVPDWVVVDTSMDTFGAGGIQAAGVWDADWKLSEPMSW</sequence>
<evidence type="ECO:0000256" key="1">
    <source>
        <dbReference type="ARBA" id="ARBA00022729"/>
    </source>
</evidence>
<dbReference type="InterPro" id="IPR001375">
    <property type="entry name" value="Peptidase_S9_cat"/>
</dbReference>
<proteinExistence type="predicted"/>
<evidence type="ECO:0000313" key="3">
    <source>
        <dbReference type="EMBL" id="KAF9475666.1"/>
    </source>
</evidence>
<dbReference type="InterPro" id="IPR050955">
    <property type="entry name" value="Plant_Biomass_Hydrol_Est"/>
</dbReference>
<dbReference type="Pfam" id="PF00326">
    <property type="entry name" value="Peptidase_S9"/>
    <property type="match status" value="1"/>
</dbReference>
<dbReference type="GO" id="GO:0006508">
    <property type="term" value="P:proteolysis"/>
    <property type="evidence" value="ECO:0007669"/>
    <property type="project" value="InterPro"/>
</dbReference>
<dbReference type="Gene3D" id="3.40.50.1820">
    <property type="entry name" value="alpha/beta hydrolase"/>
    <property type="match status" value="1"/>
</dbReference>
<comment type="caution">
    <text evidence="3">The sequence shown here is derived from an EMBL/GenBank/DDBJ whole genome shotgun (WGS) entry which is preliminary data.</text>
</comment>
<dbReference type="Proteomes" id="UP000807469">
    <property type="component" value="Unassembled WGS sequence"/>
</dbReference>
<dbReference type="InterPro" id="IPR029058">
    <property type="entry name" value="AB_hydrolase_fold"/>
</dbReference>
<organism evidence="3 4">
    <name type="scientific">Pholiota conissans</name>
    <dbReference type="NCBI Taxonomy" id="109636"/>
    <lineage>
        <taxon>Eukaryota</taxon>
        <taxon>Fungi</taxon>
        <taxon>Dikarya</taxon>
        <taxon>Basidiomycota</taxon>
        <taxon>Agaricomycotina</taxon>
        <taxon>Agaricomycetes</taxon>
        <taxon>Agaricomycetidae</taxon>
        <taxon>Agaricales</taxon>
        <taxon>Agaricineae</taxon>
        <taxon>Strophariaceae</taxon>
        <taxon>Pholiota</taxon>
    </lineage>
</organism>
<dbReference type="PANTHER" id="PTHR43037:SF4">
    <property type="entry name" value="PEPTIDASE S9 PROLYL OLIGOPEPTIDASE CATALYTIC DOMAIN-CONTAINING PROTEIN"/>
    <property type="match status" value="1"/>
</dbReference>
<keyword evidence="1" id="KW-0732">Signal</keyword>
<keyword evidence="4" id="KW-1185">Reference proteome</keyword>
<dbReference type="EMBL" id="MU155323">
    <property type="protein sequence ID" value="KAF9475666.1"/>
    <property type="molecule type" value="Genomic_DNA"/>
</dbReference>
<protein>
    <recommendedName>
        <fullName evidence="2">Peptidase S9 prolyl oligopeptidase catalytic domain-containing protein</fullName>
    </recommendedName>
</protein>
<dbReference type="OrthoDB" id="449091at2759"/>
<dbReference type="SUPFAM" id="SSF53474">
    <property type="entry name" value="alpha/beta-Hydrolases"/>
    <property type="match status" value="1"/>
</dbReference>